<dbReference type="Proteomes" id="UP000265691">
    <property type="component" value="Unassembled WGS sequence"/>
</dbReference>
<evidence type="ECO:0000313" key="4">
    <source>
        <dbReference type="Proteomes" id="UP000265691"/>
    </source>
</evidence>
<dbReference type="AlphaFoldDB" id="A0A3A1Y6T2"/>
<proteinExistence type="predicted"/>
<dbReference type="PANTHER" id="PTHR33209">
    <property type="entry name" value="PROTEASE 4"/>
    <property type="match status" value="1"/>
</dbReference>
<accession>A0A3A1Y6T2</accession>
<gene>
    <name evidence="3" type="ORF">CKF54_03765</name>
</gene>
<dbReference type="InterPro" id="IPR016102">
    <property type="entry name" value="Succinyl-CoA_synth-like"/>
</dbReference>
<name>A0A3A1Y6T2_9GAMM</name>
<dbReference type="InterPro" id="IPR029045">
    <property type="entry name" value="ClpP/crotonase-like_dom_sf"/>
</dbReference>
<dbReference type="Pfam" id="PF01343">
    <property type="entry name" value="Peptidase_S49"/>
    <property type="match status" value="1"/>
</dbReference>
<dbReference type="InterPro" id="IPR002142">
    <property type="entry name" value="Peptidase_S49"/>
</dbReference>
<evidence type="ECO:0000313" key="3">
    <source>
        <dbReference type="EMBL" id="RIY32928.1"/>
    </source>
</evidence>
<reference evidence="3 4" key="1">
    <citation type="submission" date="2017-08" db="EMBL/GenBank/DDBJ databases">
        <title>Reclassification of Bisgaard taxon 37 and 44.</title>
        <authorList>
            <person name="Christensen H."/>
        </authorList>
    </citation>
    <scope>NUCLEOTIDE SEQUENCE [LARGE SCALE GENOMIC DNA]</scope>
    <source>
        <strain evidence="3 4">B96_3</strain>
    </source>
</reference>
<comment type="caution">
    <text evidence="3">The sequence shown here is derived from an EMBL/GenBank/DDBJ whole genome shotgun (WGS) entry which is preliminary data.</text>
</comment>
<evidence type="ECO:0000259" key="2">
    <source>
        <dbReference type="Pfam" id="PF01343"/>
    </source>
</evidence>
<dbReference type="PANTHER" id="PTHR33209:SF2">
    <property type="entry name" value="CHROMOSOME UNDETERMINED SCAFFOLD_55, WHOLE GENOME SHOTGUN SEQUENCE"/>
    <property type="match status" value="1"/>
</dbReference>
<feature type="domain" description="Peptidase S49" evidence="2">
    <location>
        <begin position="532"/>
        <end position="587"/>
    </location>
</feature>
<keyword evidence="1" id="KW-0812">Transmembrane</keyword>
<dbReference type="SUPFAM" id="SSF52096">
    <property type="entry name" value="ClpP/crotonase"/>
    <property type="match status" value="1"/>
</dbReference>
<feature type="transmembrane region" description="Helical" evidence="1">
    <location>
        <begin position="35"/>
        <end position="54"/>
    </location>
</feature>
<evidence type="ECO:0000256" key="1">
    <source>
        <dbReference type="SAM" id="Phobius"/>
    </source>
</evidence>
<keyword evidence="1" id="KW-0472">Membrane</keyword>
<sequence length="691" mass="76764">MKNIYLQYEANNMIKKLLFAIWLLVKYVYKALSWVVFTLFAVFGLLVVVFVLYLSQSTKTLTASVDERFTGEKYLYLDLELVTEKSLRLPGYYNLAVNLGVDLPSQVSIRDLRAVLEAAAKDERIKGVVIDVERATFETFGIHEELDRAIVKFKEESENKKPVIGYSRYWSVGDFVALQHADTLVTDRVGSPYLSNSVSAVFLKDFYENYGIKDYSFQAGKYGLSALRVQNSFTEDNQFSLESITYKPVDYAFADFSKTRTAILKDKTVSLKPRELFSVESLVADAYTLKNEAELFVERGLFDKAVTRFQWGDYLRDQAGIDEDKYPNLVYLDEYLSDLRVVKSEDKTDYSTKDYYLTYYYSGFYGQTGADVDANSVASELLNRTVLAEAPKEGKGKVKGIVLRLDSIGGTLPEAQVLYSALRKVSESGVPVVVLTGDGLLGSAYLAATGADAIVASKYVPVGGVNASSNLIDSTDALRAFYNMNPSYFKGSQLVTSGANLPFPFNLVVSGSSVLVSPQFAEYRKVVTLGQYETAVENLAKARSFTPEQLAKVDQGRIFTGQDAYEVKLVDALGGVEVAYEYLDKLNKEKDENFDATAIVKYEANPESSPYSSLLATLNSEINAFADYKARQEFSLSATAYKALKFEQANNGAVFSMCELCVTPTAKNETALSVVGKGNSFVNELVIRLTR</sequence>
<dbReference type="SUPFAM" id="SSF52210">
    <property type="entry name" value="Succinyl-CoA synthetase domains"/>
    <property type="match status" value="1"/>
</dbReference>
<dbReference type="GO" id="GO:0008233">
    <property type="term" value="F:peptidase activity"/>
    <property type="evidence" value="ECO:0007669"/>
    <property type="project" value="InterPro"/>
</dbReference>
<dbReference type="EMBL" id="NRHC01000040">
    <property type="protein sequence ID" value="RIY32928.1"/>
    <property type="molecule type" value="Genomic_DNA"/>
</dbReference>
<dbReference type="GO" id="GO:0006508">
    <property type="term" value="P:proteolysis"/>
    <property type="evidence" value="ECO:0007669"/>
    <property type="project" value="InterPro"/>
</dbReference>
<keyword evidence="1" id="KW-1133">Transmembrane helix</keyword>
<dbReference type="OrthoDB" id="9764363at2"/>
<dbReference type="Gene3D" id="3.90.226.10">
    <property type="entry name" value="2-enoyl-CoA Hydratase, Chain A, domain 1"/>
    <property type="match status" value="3"/>
</dbReference>
<keyword evidence="4" id="KW-1185">Reference proteome</keyword>
<protein>
    <recommendedName>
        <fullName evidence="2">Peptidase S49 domain-containing protein</fullName>
    </recommendedName>
</protein>
<organism evidence="3 4">
    <name type="scientific">Psittacicella hinzii</name>
    <dbReference type="NCBI Taxonomy" id="2028575"/>
    <lineage>
        <taxon>Bacteria</taxon>
        <taxon>Pseudomonadati</taxon>
        <taxon>Pseudomonadota</taxon>
        <taxon>Gammaproteobacteria</taxon>
        <taxon>Pasteurellales</taxon>
        <taxon>Psittacicellaceae</taxon>
        <taxon>Psittacicella</taxon>
    </lineage>
</organism>